<sequence length="148" mass="16502">SLLFLSTCPITTPDNGLLLVPQIIRSGVVLQQLNDQDHDFDESEADDEYRGQKKDKDFESFVALQLGRGRVRHRNQRLSRPCVRLKLIPFTVMPPWSIRGFEKEISVCLVLAVNGFCCYCGTEEEGKGDCEGRFVFGVSSDASGSLSV</sequence>
<name>A0A8S9QQR1_BRACR</name>
<evidence type="ECO:0000313" key="1">
    <source>
        <dbReference type="EMBL" id="KAF3555406.1"/>
    </source>
</evidence>
<feature type="non-terminal residue" evidence="1">
    <location>
        <position position="148"/>
    </location>
</feature>
<dbReference type="AlphaFoldDB" id="A0A8S9QQR1"/>
<dbReference type="Proteomes" id="UP000712600">
    <property type="component" value="Unassembled WGS sequence"/>
</dbReference>
<reference evidence="1" key="1">
    <citation type="submission" date="2019-12" db="EMBL/GenBank/DDBJ databases">
        <title>Genome sequencing and annotation of Brassica cretica.</title>
        <authorList>
            <person name="Studholme D.J."/>
            <person name="Sarris P."/>
        </authorList>
    </citation>
    <scope>NUCLEOTIDE SEQUENCE</scope>
    <source>
        <strain evidence="1">PFS-109/04</strain>
        <tissue evidence="1">Leaf</tissue>
    </source>
</reference>
<proteinExistence type="predicted"/>
<dbReference type="EMBL" id="QGKX02000996">
    <property type="protein sequence ID" value="KAF3555406.1"/>
    <property type="molecule type" value="Genomic_DNA"/>
</dbReference>
<accession>A0A8S9QQR1</accession>
<evidence type="ECO:0000313" key="2">
    <source>
        <dbReference type="Proteomes" id="UP000712600"/>
    </source>
</evidence>
<gene>
    <name evidence="1" type="ORF">F2Q69_00017522</name>
</gene>
<organism evidence="1 2">
    <name type="scientific">Brassica cretica</name>
    <name type="common">Mustard</name>
    <dbReference type="NCBI Taxonomy" id="69181"/>
    <lineage>
        <taxon>Eukaryota</taxon>
        <taxon>Viridiplantae</taxon>
        <taxon>Streptophyta</taxon>
        <taxon>Embryophyta</taxon>
        <taxon>Tracheophyta</taxon>
        <taxon>Spermatophyta</taxon>
        <taxon>Magnoliopsida</taxon>
        <taxon>eudicotyledons</taxon>
        <taxon>Gunneridae</taxon>
        <taxon>Pentapetalae</taxon>
        <taxon>rosids</taxon>
        <taxon>malvids</taxon>
        <taxon>Brassicales</taxon>
        <taxon>Brassicaceae</taxon>
        <taxon>Brassiceae</taxon>
        <taxon>Brassica</taxon>
    </lineage>
</organism>
<protein>
    <submittedName>
        <fullName evidence="1">Uncharacterized protein</fullName>
    </submittedName>
</protein>
<comment type="caution">
    <text evidence="1">The sequence shown here is derived from an EMBL/GenBank/DDBJ whole genome shotgun (WGS) entry which is preliminary data.</text>
</comment>